<dbReference type="PANTHER" id="PTHR35340">
    <property type="entry name" value="PQQ ENZYME REPEAT PROTEIN-RELATED"/>
    <property type="match status" value="1"/>
</dbReference>
<dbReference type="InterPro" id="IPR039535">
    <property type="entry name" value="ASST-like"/>
</dbReference>
<sequence>MTFNSLFIARALFTAAILSSCFLLGGLFALNQWQPYTFIIESIANTQGLWSRVTDHHPRLLEPKVYAGSGVEVYDSTKAFVGYTLLQGTMPGGPQVKLIDMTGKELHRWNINFFRIWPQADHLAENLRPTSEFYTHTQGFIVFPDGSIIINIGGKGSAKLDKCSNVLWTLDRRTHHSITQTVEGQFWIPAHRNIDMIPEHLLFAGITKEKLNNRGANLFFGYENLVLLIDENGNTIREFSILESIYNAGLESAVLNSLKSKPYDITHINDIDVVTEALAQKIAGVNVGDLLISIRQMHMLAIIDQFTGKLKWKHIGPWVSQHDPDITEDGNITIFNNSVKELAFARAPGSNIIEFDPMTNISNIIYPTRVQDAFFSKIMGNHQALPNGNRLITESLSGRVFEINHDGEIIWQIIIPYDEDLASLIAISHRVSTDYFKVKDWDCSKHSNTTL</sequence>
<dbReference type="PANTHER" id="PTHR35340:SF5">
    <property type="entry name" value="ASST-DOMAIN-CONTAINING PROTEIN"/>
    <property type="match status" value="1"/>
</dbReference>
<organism evidence="1 2">
    <name type="scientific">Shewanella eurypsychrophilus</name>
    <dbReference type="NCBI Taxonomy" id="2593656"/>
    <lineage>
        <taxon>Bacteria</taxon>
        <taxon>Pseudomonadati</taxon>
        <taxon>Pseudomonadota</taxon>
        <taxon>Gammaproteobacteria</taxon>
        <taxon>Alteromonadales</taxon>
        <taxon>Shewanellaceae</taxon>
        <taxon>Shewanella</taxon>
    </lineage>
</organism>
<reference evidence="1" key="1">
    <citation type="submission" date="2021-07" db="EMBL/GenBank/DDBJ databases">
        <title>Shewanella sp. YLB-07 whole genome sequence.</title>
        <authorList>
            <person name="Yu L."/>
        </authorList>
    </citation>
    <scope>NUCLEOTIDE SEQUENCE</scope>
    <source>
        <strain evidence="1">YLB-08</strain>
    </source>
</reference>
<dbReference type="Proteomes" id="UP000316416">
    <property type="component" value="Chromosome"/>
</dbReference>
<dbReference type="InterPro" id="IPR053143">
    <property type="entry name" value="Arylsulfate_ST"/>
</dbReference>
<keyword evidence="2" id="KW-1185">Reference proteome</keyword>
<dbReference type="RefSeq" id="WP_195873016.1">
    <property type="nucleotide sequence ID" value="NZ_CP045503.2"/>
</dbReference>
<name>A0ABX6V6K7_9GAMM</name>
<accession>A0ABX6V6K7</accession>
<protein>
    <submittedName>
        <fullName evidence="1">Arylsulfotransferase family protein</fullName>
    </submittedName>
</protein>
<evidence type="ECO:0000313" key="1">
    <source>
        <dbReference type="EMBL" id="QPG58250.2"/>
    </source>
</evidence>
<dbReference type="EMBL" id="CP045503">
    <property type="protein sequence ID" value="QPG58250.2"/>
    <property type="molecule type" value="Genomic_DNA"/>
</dbReference>
<dbReference type="SUPFAM" id="SSF50998">
    <property type="entry name" value="Quinoprotein alcohol dehydrogenase-like"/>
    <property type="match status" value="1"/>
</dbReference>
<gene>
    <name evidence="1" type="ORF">FM038_012935</name>
</gene>
<dbReference type="Pfam" id="PF14269">
    <property type="entry name" value="Arylsulfotran_2"/>
    <property type="match status" value="1"/>
</dbReference>
<dbReference type="InterPro" id="IPR011047">
    <property type="entry name" value="Quinoprotein_ADH-like_sf"/>
</dbReference>
<proteinExistence type="predicted"/>
<evidence type="ECO:0000313" key="2">
    <source>
        <dbReference type="Proteomes" id="UP000316416"/>
    </source>
</evidence>